<feature type="domain" description="tRNA nucleotidyltransferase/poly(A) polymerase RNA and SrmB- binding" evidence="11">
    <location>
        <begin position="247"/>
        <end position="297"/>
    </location>
</feature>
<dbReference type="PANTHER" id="PTHR46173">
    <property type="entry name" value="CCA TRNA NUCLEOTIDYLTRANSFERASE 1, MITOCHONDRIAL"/>
    <property type="match status" value="1"/>
</dbReference>
<keyword evidence="4" id="KW-0819">tRNA processing</keyword>
<keyword evidence="6" id="KW-0479">Metal-binding</keyword>
<dbReference type="SUPFAM" id="SSF81891">
    <property type="entry name" value="Poly A polymerase C-terminal region-like"/>
    <property type="match status" value="1"/>
</dbReference>
<keyword evidence="8" id="KW-0460">Magnesium</keyword>
<reference evidence="12" key="2">
    <citation type="journal article" date="2023" name="BMC Genomics">
        <title>Pest status, molecular evolution, and epigenetic factors derived from the genome assembly of Frankliniella fusca, a thysanopteran phytovirus vector.</title>
        <authorList>
            <person name="Catto M.A."/>
            <person name="Labadie P.E."/>
            <person name="Jacobson A.L."/>
            <person name="Kennedy G.G."/>
            <person name="Srinivasan R."/>
            <person name="Hunt B.G."/>
        </authorList>
    </citation>
    <scope>NUCLEOTIDE SEQUENCE</scope>
    <source>
        <strain evidence="12">PL_HMW_Pooled</strain>
    </source>
</reference>
<evidence type="ECO:0000256" key="9">
    <source>
        <dbReference type="RuleBase" id="RU003953"/>
    </source>
</evidence>
<evidence type="ECO:0000259" key="10">
    <source>
        <dbReference type="Pfam" id="PF01743"/>
    </source>
</evidence>
<dbReference type="PANTHER" id="PTHR46173:SF1">
    <property type="entry name" value="CCA TRNA NUCLEOTIDYLTRANSFERASE 1, MITOCHONDRIAL"/>
    <property type="match status" value="1"/>
</dbReference>
<evidence type="ECO:0000313" key="13">
    <source>
        <dbReference type="Proteomes" id="UP001219518"/>
    </source>
</evidence>
<evidence type="ECO:0000256" key="3">
    <source>
        <dbReference type="ARBA" id="ARBA00022679"/>
    </source>
</evidence>
<evidence type="ECO:0000256" key="4">
    <source>
        <dbReference type="ARBA" id="ARBA00022694"/>
    </source>
</evidence>
<keyword evidence="3 9" id="KW-0808">Transferase</keyword>
<name>A0AAE1LSW6_9NEOP</name>
<dbReference type="EMBL" id="JAHWGI010001424">
    <property type="protein sequence ID" value="KAK3931401.1"/>
    <property type="molecule type" value="Genomic_DNA"/>
</dbReference>
<dbReference type="GO" id="GO:0000049">
    <property type="term" value="F:tRNA binding"/>
    <property type="evidence" value="ECO:0007669"/>
    <property type="project" value="TreeGrafter"/>
</dbReference>
<dbReference type="GO" id="GO:0046872">
    <property type="term" value="F:metal ion binding"/>
    <property type="evidence" value="ECO:0007669"/>
    <property type="project" value="UniProtKB-KW"/>
</dbReference>
<proteinExistence type="inferred from homology"/>
<dbReference type="AlphaFoldDB" id="A0AAE1LSW6"/>
<gene>
    <name evidence="12" type="ORF">KUF71_025883</name>
</gene>
<reference evidence="12" key="1">
    <citation type="submission" date="2021-07" db="EMBL/GenBank/DDBJ databases">
        <authorList>
            <person name="Catto M.A."/>
            <person name="Jacobson A."/>
            <person name="Kennedy G."/>
            <person name="Labadie P."/>
            <person name="Hunt B.G."/>
            <person name="Srinivasan R."/>
        </authorList>
    </citation>
    <scope>NUCLEOTIDE SEQUENCE</scope>
    <source>
        <strain evidence="12">PL_HMW_Pooled</strain>
        <tissue evidence="12">Head</tissue>
    </source>
</reference>
<protein>
    <submittedName>
        <fullName evidence="12">CCA tRNA nucleotidyltransferase 1, mitochondrial</fullName>
    </submittedName>
</protein>
<evidence type="ECO:0000259" key="11">
    <source>
        <dbReference type="Pfam" id="PF12627"/>
    </source>
</evidence>
<feature type="domain" description="Poly A polymerase head" evidence="10">
    <location>
        <begin position="78"/>
        <end position="211"/>
    </location>
</feature>
<dbReference type="InterPro" id="IPR043519">
    <property type="entry name" value="NT_sf"/>
</dbReference>
<accession>A0AAE1LSW6</accession>
<dbReference type="Pfam" id="PF01743">
    <property type="entry name" value="PolyA_pol"/>
    <property type="match status" value="1"/>
</dbReference>
<keyword evidence="13" id="KW-1185">Reference proteome</keyword>
<dbReference type="CDD" id="cd05398">
    <property type="entry name" value="NT_ClassII-CCAase"/>
    <property type="match status" value="1"/>
</dbReference>
<evidence type="ECO:0000256" key="5">
    <source>
        <dbReference type="ARBA" id="ARBA00022695"/>
    </source>
</evidence>
<dbReference type="InterPro" id="IPR002646">
    <property type="entry name" value="PolA_pol_head_dom"/>
</dbReference>
<dbReference type="GO" id="GO:0005739">
    <property type="term" value="C:mitochondrion"/>
    <property type="evidence" value="ECO:0007669"/>
    <property type="project" value="TreeGrafter"/>
</dbReference>
<dbReference type="GO" id="GO:1990180">
    <property type="term" value="P:mitochondrial tRNA 3'-end processing"/>
    <property type="evidence" value="ECO:0007669"/>
    <property type="project" value="TreeGrafter"/>
</dbReference>
<keyword evidence="7" id="KW-0547">Nucleotide-binding</keyword>
<evidence type="ECO:0000256" key="6">
    <source>
        <dbReference type="ARBA" id="ARBA00022723"/>
    </source>
</evidence>
<dbReference type="Pfam" id="PF12627">
    <property type="entry name" value="PolyA_pol_RNAbd"/>
    <property type="match status" value="1"/>
</dbReference>
<evidence type="ECO:0000256" key="1">
    <source>
        <dbReference type="ARBA" id="ARBA00001946"/>
    </source>
</evidence>
<dbReference type="SUPFAM" id="SSF81301">
    <property type="entry name" value="Nucleotidyltransferase"/>
    <property type="match status" value="1"/>
</dbReference>
<sequence>MYCFSRYLVSRCFVGSSKTVPDCLSSLKRFSSSQRKQPFQARVNPIIMKLDSKEFKGIFTPELEILTNIFSKHNFEIRIAGGAVRDLLMGKQPKDLDFATVATPEEMKEMFDQEGIRMINPKGEAHGTITARINDRQNFEASLLYDNFLSQITTLRIDIETDGRHAKVQFTKDWLLDANRRDLTINSMFLGFDGTVYDYFHGYEDLQKRKVLFVGNAEDRIREDYLRILRYFRFFGRISNDPNNYDSRTIEVIKANACGLERIAGERIWSELRLILSGNHGPLIFDKMLSIGLSPYLGLPQEPNRKELLLLIERTNGIALNPVTYLAACINDLKEALTLNARLKMSTFERELAYFIVEHRAEKSDFKPLLHFQKLMLNTKFKVSDVKLWCVEVLLYNGQKELAEEIKEWEMPRLPVTGRDLKFHVPNARQMAAVVTGLKNYWADNDYKPNAEELLALVPKILEENPLPEKKKKK</sequence>
<dbReference type="InterPro" id="IPR032828">
    <property type="entry name" value="PolyA_RNA-bd"/>
</dbReference>
<dbReference type="GO" id="GO:0016779">
    <property type="term" value="F:nucleotidyltransferase activity"/>
    <property type="evidence" value="ECO:0007669"/>
    <property type="project" value="UniProtKB-KW"/>
</dbReference>
<dbReference type="GO" id="GO:0000166">
    <property type="term" value="F:nucleotide binding"/>
    <property type="evidence" value="ECO:0007669"/>
    <property type="project" value="UniProtKB-KW"/>
</dbReference>
<dbReference type="InterPro" id="IPR050264">
    <property type="entry name" value="Bact_CCA-adding_enz_type3_sf"/>
</dbReference>
<organism evidence="12 13">
    <name type="scientific">Frankliniella fusca</name>
    <dbReference type="NCBI Taxonomy" id="407009"/>
    <lineage>
        <taxon>Eukaryota</taxon>
        <taxon>Metazoa</taxon>
        <taxon>Ecdysozoa</taxon>
        <taxon>Arthropoda</taxon>
        <taxon>Hexapoda</taxon>
        <taxon>Insecta</taxon>
        <taxon>Pterygota</taxon>
        <taxon>Neoptera</taxon>
        <taxon>Paraneoptera</taxon>
        <taxon>Thysanoptera</taxon>
        <taxon>Terebrantia</taxon>
        <taxon>Thripoidea</taxon>
        <taxon>Thripidae</taxon>
        <taxon>Frankliniella</taxon>
    </lineage>
</organism>
<evidence type="ECO:0000256" key="8">
    <source>
        <dbReference type="ARBA" id="ARBA00022842"/>
    </source>
</evidence>
<keyword evidence="9" id="KW-0694">RNA-binding</keyword>
<dbReference type="Proteomes" id="UP001219518">
    <property type="component" value="Unassembled WGS sequence"/>
</dbReference>
<dbReference type="GO" id="GO:0001680">
    <property type="term" value="P:tRNA 3'-terminal CCA addition"/>
    <property type="evidence" value="ECO:0007669"/>
    <property type="project" value="UniProtKB-ARBA"/>
</dbReference>
<evidence type="ECO:0000256" key="2">
    <source>
        <dbReference type="ARBA" id="ARBA00007265"/>
    </source>
</evidence>
<dbReference type="Gene3D" id="3.30.460.10">
    <property type="entry name" value="Beta Polymerase, domain 2"/>
    <property type="match status" value="1"/>
</dbReference>
<comment type="similarity">
    <text evidence="2 9">Belongs to the tRNA nucleotidyltransferase/poly(A) polymerase family.</text>
</comment>
<keyword evidence="5" id="KW-0548">Nucleotidyltransferase</keyword>
<evidence type="ECO:0000256" key="7">
    <source>
        <dbReference type="ARBA" id="ARBA00022741"/>
    </source>
</evidence>
<evidence type="ECO:0000313" key="12">
    <source>
        <dbReference type="EMBL" id="KAK3931401.1"/>
    </source>
</evidence>
<comment type="cofactor">
    <cofactor evidence="1">
        <name>Mg(2+)</name>
        <dbReference type="ChEBI" id="CHEBI:18420"/>
    </cofactor>
</comment>
<dbReference type="Gene3D" id="1.10.3090.10">
    <property type="entry name" value="cca-adding enzyme, domain 2"/>
    <property type="match status" value="1"/>
</dbReference>
<comment type="caution">
    <text evidence="12">The sequence shown here is derived from an EMBL/GenBank/DDBJ whole genome shotgun (WGS) entry which is preliminary data.</text>
</comment>